<protein>
    <submittedName>
        <fullName evidence="2">Uridine kinase</fullName>
    </submittedName>
</protein>
<dbReference type="SUPFAM" id="SSF52540">
    <property type="entry name" value="P-loop containing nucleoside triphosphate hydrolases"/>
    <property type="match status" value="1"/>
</dbReference>
<sequence length="271" mass="31828">MNIVEAYIKFKGQFIILISGLPGCGKLNIAQSLSKDFKFKLLDQYNYYKKDYNEMTTLHDGTKAVNWYNDNAIDWDKLKDDIEKDKKNGVIVVGISFPLDKIKGDYHVHLTMSKQMCMDKRKAFLEKHKDEDKYNQEYKVLNTPTEKLIMNQLIFPYYLEARKNSKIDKWINMDTLESEDDVYDMVFEHMLDVVKTYLDEHDGKISVKTPKVTKDTDTCPETISSTIELLDEPRDSYDRNTDMIEEYFMKPEDFDEGDGPVKFGYPEDEDD</sequence>
<evidence type="ECO:0000313" key="2">
    <source>
        <dbReference type="EMBL" id="ARF11496.1"/>
    </source>
</evidence>
<evidence type="ECO:0000256" key="1">
    <source>
        <dbReference type="SAM" id="MobiDB-lite"/>
    </source>
</evidence>
<dbReference type="Gene3D" id="3.40.50.300">
    <property type="entry name" value="P-loop containing nucleotide triphosphate hydrolases"/>
    <property type="match status" value="1"/>
</dbReference>
<keyword evidence="2" id="KW-0808">Transferase</keyword>
<gene>
    <name evidence="2" type="ORF">Klosneuvirus_1_353</name>
</gene>
<organism evidence="2">
    <name type="scientific">Klosneuvirus KNV1</name>
    <dbReference type="NCBI Taxonomy" id="1977640"/>
    <lineage>
        <taxon>Viruses</taxon>
        <taxon>Varidnaviria</taxon>
        <taxon>Bamfordvirae</taxon>
        <taxon>Nucleocytoviricota</taxon>
        <taxon>Megaviricetes</taxon>
        <taxon>Imitervirales</taxon>
        <taxon>Mimiviridae</taxon>
        <taxon>Klosneuvirinae</taxon>
        <taxon>Klosneuvirus</taxon>
    </lineage>
</organism>
<dbReference type="InterPro" id="IPR027417">
    <property type="entry name" value="P-loop_NTPase"/>
</dbReference>
<feature type="region of interest" description="Disordered" evidence="1">
    <location>
        <begin position="250"/>
        <end position="271"/>
    </location>
</feature>
<accession>A0A1V0SIE2</accession>
<keyword evidence="2" id="KW-0418">Kinase</keyword>
<reference evidence="2" key="1">
    <citation type="journal article" date="2017" name="Science">
        <title>Giant viruses with an expanded complement of translation system components.</title>
        <authorList>
            <person name="Schulz F."/>
            <person name="Yutin N."/>
            <person name="Ivanova N.N."/>
            <person name="Ortega D.R."/>
            <person name="Lee T.K."/>
            <person name="Vierheilig J."/>
            <person name="Daims H."/>
            <person name="Horn M."/>
            <person name="Wagner M."/>
            <person name="Jensen G.J."/>
            <person name="Kyrpides N.C."/>
            <person name="Koonin E.V."/>
            <person name="Woyke T."/>
        </authorList>
    </citation>
    <scope>NUCLEOTIDE SEQUENCE</scope>
    <source>
        <strain evidence="2">KNV1</strain>
    </source>
</reference>
<dbReference type="GO" id="GO:0016301">
    <property type="term" value="F:kinase activity"/>
    <property type="evidence" value="ECO:0007669"/>
    <property type="project" value="UniProtKB-KW"/>
</dbReference>
<dbReference type="EMBL" id="KY684108">
    <property type="protein sequence ID" value="ARF11496.1"/>
    <property type="molecule type" value="Genomic_DNA"/>
</dbReference>
<name>A0A1V0SIE2_9VIRU</name>
<proteinExistence type="predicted"/>